<dbReference type="InterPro" id="IPR037523">
    <property type="entry name" value="VOC_core"/>
</dbReference>
<dbReference type="AlphaFoldDB" id="A0A6V8KNY0"/>
<dbReference type="EMBL" id="BLPF01000003">
    <property type="protein sequence ID" value="GFJ83477.1"/>
    <property type="molecule type" value="Genomic_DNA"/>
</dbReference>
<sequence>MRTLHFGLRVSDLERSLAFYTAVGYTVIGTVEGTAYGKLTMLQLPGDDFVTIELVYDPAKGEAGPGVGINHLVIQVESLDATRADLAAKGIEPEPIEYPGGAAGPRTCWITDPDGYRIEVLQWPDGHADGITKADFA</sequence>
<dbReference type="CDD" id="cd06587">
    <property type="entry name" value="VOC"/>
    <property type="match status" value="1"/>
</dbReference>
<dbReference type="PANTHER" id="PTHR43048">
    <property type="entry name" value="METHYLMALONYL-COA EPIMERASE"/>
    <property type="match status" value="1"/>
</dbReference>
<dbReference type="PROSITE" id="PS51819">
    <property type="entry name" value="VOC"/>
    <property type="match status" value="1"/>
</dbReference>
<evidence type="ECO:0000259" key="2">
    <source>
        <dbReference type="PROSITE" id="PS51819"/>
    </source>
</evidence>
<reference evidence="3 4" key="2">
    <citation type="submission" date="2020-03" db="EMBL/GenBank/DDBJ databases">
        <authorList>
            <person name="Ichikawa N."/>
            <person name="Kimura A."/>
            <person name="Kitahashi Y."/>
            <person name="Uohara A."/>
        </authorList>
    </citation>
    <scope>NUCLEOTIDE SEQUENCE [LARGE SCALE GENOMIC DNA]</scope>
    <source>
        <strain evidence="3 4">NBRC 108639</strain>
    </source>
</reference>
<dbReference type="GO" id="GO:0046491">
    <property type="term" value="P:L-methylmalonyl-CoA metabolic process"/>
    <property type="evidence" value="ECO:0007669"/>
    <property type="project" value="TreeGrafter"/>
</dbReference>
<dbReference type="InterPro" id="IPR029068">
    <property type="entry name" value="Glyas_Bleomycin-R_OHBP_Dase"/>
</dbReference>
<organism evidence="3 4">
    <name type="scientific">Phytohabitans houttuyneae</name>
    <dbReference type="NCBI Taxonomy" id="1076126"/>
    <lineage>
        <taxon>Bacteria</taxon>
        <taxon>Bacillati</taxon>
        <taxon>Actinomycetota</taxon>
        <taxon>Actinomycetes</taxon>
        <taxon>Micromonosporales</taxon>
        <taxon>Micromonosporaceae</taxon>
    </lineage>
</organism>
<keyword evidence="3" id="KW-0456">Lyase</keyword>
<dbReference type="RefSeq" id="WP_173065986.1">
    <property type="nucleotide sequence ID" value="NZ_BAABGO010000044.1"/>
</dbReference>
<evidence type="ECO:0000313" key="3">
    <source>
        <dbReference type="EMBL" id="GFJ83477.1"/>
    </source>
</evidence>
<dbReference type="GO" id="GO:0004493">
    <property type="term" value="F:methylmalonyl-CoA epimerase activity"/>
    <property type="evidence" value="ECO:0007669"/>
    <property type="project" value="TreeGrafter"/>
</dbReference>
<name>A0A6V8KNY0_9ACTN</name>
<proteinExistence type="predicted"/>
<keyword evidence="1" id="KW-0479">Metal-binding</keyword>
<dbReference type="GO" id="GO:0016829">
    <property type="term" value="F:lyase activity"/>
    <property type="evidence" value="ECO:0007669"/>
    <property type="project" value="UniProtKB-KW"/>
</dbReference>
<reference evidence="3 4" key="1">
    <citation type="submission" date="2020-03" db="EMBL/GenBank/DDBJ databases">
        <title>Whole genome shotgun sequence of Phytohabitans houttuyneae NBRC 108639.</title>
        <authorList>
            <person name="Komaki H."/>
            <person name="Tamura T."/>
        </authorList>
    </citation>
    <scope>NUCLEOTIDE SEQUENCE [LARGE SCALE GENOMIC DNA]</scope>
    <source>
        <strain evidence="3 4">NBRC 108639</strain>
    </source>
</reference>
<dbReference type="Gene3D" id="3.10.180.10">
    <property type="entry name" value="2,3-Dihydroxybiphenyl 1,2-Dioxygenase, domain 1"/>
    <property type="match status" value="1"/>
</dbReference>
<dbReference type="Pfam" id="PF00903">
    <property type="entry name" value="Glyoxalase"/>
    <property type="match status" value="1"/>
</dbReference>
<protein>
    <submittedName>
        <fullName evidence="3">Lactoylglutathione lyase</fullName>
    </submittedName>
</protein>
<keyword evidence="4" id="KW-1185">Reference proteome</keyword>
<dbReference type="SUPFAM" id="SSF54593">
    <property type="entry name" value="Glyoxalase/Bleomycin resistance protein/Dihydroxybiphenyl dioxygenase"/>
    <property type="match status" value="1"/>
</dbReference>
<dbReference type="PANTHER" id="PTHR43048:SF3">
    <property type="entry name" value="METHYLMALONYL-COA EPIMERASE, MITOCHONDRIAL"/>
    <property type="match status" value="1"/>
</dbReference>
<evidence type="ECO:0000256" key="1">
    <source>
        <dbReference type="ARBA" id="ARBA00022723"/>
    </source>
</evidence>
<dbReference type="InterPro" id="IPR051785">
    <property type="entry name" value="MMCE/EMCE_epimerase"/>
</dbReference>
<dbReference type="GO" id="GO:0046872">
    <property type="term" value="F:metal ion binding"/>
    <property type="evidence" value="ECO:0007669"/>
    <property type="project" value="UniProtKB-KW"/>
</dbReference>
<feature type="domain" description="VOC" evidence="2">
    <location>
        <begin position="2"/>
        <end position="123"/>
    </location>
</feature>
<comment type="caution">
    <text evidence="3">The sequence shown here is derived from an EMBL/GenBank/DDBJ whole genome shotgun (WGS) entry which is preliminary data.</text>
</comment>
<accession>A0A6V8KNY0</accession>
<gene>
    <name evidence="3" type="ORF">Phou_076570</name>
</gene>
<evidence type="ECO:0000313" key="4">
    <source>
        <dbReference type="Proteomes" id="UP000482800"/>
    </source>
</evidence>
<dbReference type="Proteomes" id="UP000482800">
    <property type="component" value="Unassembled WGS sequence"/>
</dbReference>
<dbReference type="InterPro" id="IPR004360">
    <property type="entry name" value="Glyas_Fos-R_dOase_dom"/>
</dbReference>